<dbReference type="GO" id="GO:0004563">
    <property type="term" value="F:beta-N-acetylhexosaminidase activity"/>
    <property type="evidence" value="ECO:0007669"/>
    <property type="project" value="UniProtKB-EC"/>
</dbReference>
<evidence type="ECO:0000256" key="2">
    <source>
        <dbReference type="ARBA" id="ARBA00006285"/>
    </source>
</evidence>
<dbReference type="Pfam" id="PF00728">
    <property type="entry name" value="Glyco_hydro_20"/>
    <property type="match status" value="1"/>
</dbReference>
<feature type="domain" description="F5/8 type C" evidence="9">
    <location>
        <begin position="667"/>
        <end position="754"/>
    </location>
</feature>
<evidence type="ECO:0000256" key="3">
    <source>
        <dbReference type="ARBA" id="ARBA00012663"/>
    </source>
</evidence>
<feature type="domain" description="Beta-hexosaminidase bacterial type N-terminal" evidence="10">
    <location>
        <begin position="25"/>
        <end position="153"/>
    </location>
</feature>
<dbReference type="CDD" id="cd06563">
    <property type="entry name" value="GH20_chitobiase-like"/>
    <property type="match status" value="1"/>
</dbReference>
<evidence type="ECO:0000313" key="11">
    <source>
        <dbReference type="EMBL" id="BCI64807.1"/>
    </source>
</evidence>
<dbReference type="Gene3D" id="2.60.120.260">
    <property type="entry name" value="Galactose-binding domain-like"/>
    <property type="match status" value="1"/>
</dbReference>
<dbReference type="PANTHER" id="PTHR22600">
    <property type="entry name" value="BETA-HEXOSAMINIDASE"/>
    <property type="match status" value="1"/>
</dbReference>
<dbReference type="InterPro" id="IPR015882">
    <property type="entry name" value="HEX_bac_N"/>
</dbReference>
<dbReference type="EC" id="3.2.1.52" evidence="3"/>
<dbReference type="InterPro" id="IPR026876">
    <property type="entry name" value="Fn3_assoc_repeat"/>
</dbReference>
<dbReference type="GO" id="GO:0005975">
    <property type="term" value="P:carbohydrate metabolic process"/>
    <property type="evidence" value="ECO:0007669"/>
    <property type="project" value="InterPro"/>
</dbReference>
<dbReference type="GO" id="GO:0030203">
    <property type="term" value="P:glycosaminoglycan metabolic process"/>
    <property type="evidence" value="ECO:0007669"/>
    <property type="project" value="TreeGrafter"/>
</dbReference>
<gene>
    <name evidence="11" type="ORF">Cop2CBH44_31600</name>
</gene>
<evidence type="ECO:0000313" key="12">
    <source>
        <dbReference type="Proteomes" id="UP000594042"/>
    </source>
</evidence>
<dbReference type="InterPro" id="IPR025705">
    <property type="entry name" value="Beta_hexosaminidase_sua/sub"/>
</dbReference>
<dbReference type="InterPro" id="IPR017853">
    <property type="entry name" value="GH"/>
</dbReference>
<dbReference type="Proteomes" id="UP000594042">
    <property type="component" value="Chromosome"/>
</dbReference>
<dbReference type="EMBL" id="AP023322">
    <property type="protein sequence ID" value="BCI64807.1"/>
    <property type="molecule type" value="Genomic_DNA"/>
</dbReference>
<protein>
    <recommendedName>
        <fullName evidence="3">beta-N-acetylhexosaminidase</fullName>
        <ecNumber evidence="3">3.2.1.52</ecNumber>
    </recommendedName>
</protein>
<evidence type="ECO:0000256" key="5">
    <source>
        <dbReference type="ARBA" id="ARBA00023295"/>
    </source>
</evidence>
<dbReference type="InterPro" id="IPR015883">
    <property type="entry name" value="Glyco_hydro_20_cat"/>
</dbReference>
<dbReference type="SUPFAM" id="SSF49785">
    <property type="entry name" value="Galactose-binding domain-like"/>
    <property type="match status" value="1"/>
</dbReference>
<dbReference type="KEGG" id="copr:Cop2CBH44_31600"/>
<dbReference type="Pfam" id="PF13287">
    <property type="entry name" value="Fn3_assoc"/>
    <property type="match status" value="1"/>
</dbReference>
<dbReference type="PRINTS" id="PR00738">
    <property type="entry name" value="GLHYDRLASE20"/>
</dbReference>
<dbReference type="RefSeq" id="WP_021930060.1">
    <property type="nucleotide sequence ID" value="NZ_AP023322.1"/>
</dbReference>
<comment type="similarity">
    <text evidence="2">Belongs to the glycosyl hydrolase 20 family.</text>
</comment>
<organism evidence="11 12">
    <name type="scientific">Coprobacter secundus subsp. similis</name>
    <dbReference type="NCBI Taxonomy" id="2751153"/>
    <lineage>
        <taxon>Bacteria</taxon>
        <taxon>Pseudomonadati</taxon>
        <taxon>Bacteroidota</taxon>
        <taxon>Bacteroidia</taxon>
        <taxon>Bacteroidales</taxon>
        <taxon>Barnesiellaceae</taxon>
        <taxon>Coprobacter</taxon>
    </lineage>
</organism>
<proteinExistence type="inferred from homology"/>
<dbReference type="Gene3D" id="3.30.379.10">
    <property type="entry name" value="Chitobiase/beta-hexosaminidase domain 2-like"/>
    <property type="match status" value="1"/>
</dbReference>
<keyword evidence="4" id="KW-0378">Hydrolase</keyword>
<evidence type="ECO:0000256" key="1">
    <source>
        <dbReference type="ARBA" id="ARBA00001231"/>
    </source>
</evidence>
<evidence type="ECO:0000259" key="10">
    <source>
        <dbReference type="Pfam" id="PF02838"/>
    </source>
</evidence>
<keyword evidence="5" id="KW-0326">Glycosidase</keyword>
<dbReference type="SUPFAM" id="SSF55545">
    <property type="entry name" value="beta-N-acetylhexosaminidase-like domain"/>
    <property type="match status" value="1"/>
</dbReference>
<feature type="chain" id="PRO_5028880429" description="beta-N-acetylhexosaminidase" evidence="7">
    <location>
        <begin position="23"/>
        <end position="785"/>
    </location>
</feature>
<evidence type="ECO:0000259" key="9">
    <source>
        <dbReference type="Pfam" id="PF00754"/>
    </source>
</evidence>
<comment type="catalytic activity">
    <reaction evidence="1">
        <text>Hydrolysis of terminal non-reducing N-acetyl-D-hexosamine residues in N-acetyl-beta-D-hexosaminides.</text>
        <dbReference type="EC" id="3.2.1.52"/>
    </reaction>
</comment>
<accession>A0A7G1I5W1</accession>
<sequence length="785" mass="89737">MKKIKPILILCMILLTGLPVSAHTYSIIPYPKSLIPQEGEYIFKNGQKISFPTEISEVAKEFICRIKTVTGINLVTISESKKADISFTLQKNMANEAYKLHITPTHITIQASTPAGFFYAIQSLYQLMPPEISVNKRTESVNVWNAPCVQIDDEPRFAYRGMMLDVARYFMPKEYVLEFIDRLAAQKINTFHFHLTEDQGWRIEIKKYPKLTSVGATRPYTMVGYKTFHAPIIPDNTVHQGYYTQDDIREIVAYAQKRFVTIIPEIELPGHSSAAVAAYPELSCGIKNRYEVVKTFGIFDNVFCPNEKTFRFLEDVFSEVAALFPGTYIHIGGDECPKTAWKQCSHCQGLMKKLNLRDENQLQSYFIHEVEKIVNRQGKQIIGWDEILDGGLAPNATVMSWRGEKGGIEAAKSGHSVIMMPNADTYLNYYQEDPEYAPIGSGSFLPIEQVYSYEPIPAQMNDRDKKYVLGMEAALWTPYMKNPDVVDYYMYPRFYAVAEVAWTPAEAKNYTDFLARIRKQYARLDLQQVKACRNYFDAYIDGAFNKRTRKFEVRITGMIPGSEIRYTTDGHIPTLASNVYSNPIVLHKNTTIKAAIFTPDGNITGKITEKNFVVNKATGKSYICNVPYRFKPDNPGAKDYSKFNFCGLTNGIKGYLNHVHPWVAIRPTTITEITIDLEKQEQFSSIRYSVLNGYGQEAVAPQETWIEISDDNNNFKEIAHRNFTYHIENKWQIFEHNFTFAPQKARYVKIKLKNGYLPHKLGGFPVPEEKEGSLGMIFIDEVEIN</sequence>
<evidence type="ECO:0000256" key="7">
    <source>
        <dbReference type="SAM" id="SignalP"/>
    </source>
</evidence>
<keyword evidence="12" id="KW-1185">Reference proteome</keyword>
<dbReference type="Pfam" id="PF02838">
    <property type="entry name" value="Glyco_hydro_20b"/>
    <property type="match status" value="1"/>
</dbReference>
<reference evidence="12" key="1">
    <citation type="submission" date="2020-07" db="EMBL/GenBank/DDBJ databases">
        <title>Complete genome sequencing of Coprobacter sp. strain 2CBH44.</title>
        <authorList>
            <person name="Sakamoto M."/>
            <person name="Murakami T."/>
            <person name="Mori H."/>
        </authorList>
    </citation>
    <scope>NUCLEOTIDE SEQUENCE [LARGE SCALE GENOMIC DNA]</scope>
    <source>
        <strain evidence="12">2CBH44</strain>
    </source>
</reference>
<evidence type="ECO:0000256" key="6">
    <source>
        <dbReference type="PIRSR" id="PIRSR625705-1"/>
    </source>
</evidence>
<evidence type="ECO:0000256" key="4">
    <source>
        <dbReference type="ARBA" id="ARBA00022801"/>
    </source>
</evidence>
<dbReference type="AlphaFoldDB" id="A0A7G1I5W1"/>
<evidence type="ECO:0000259" key="8">
    <source>
        <dbReference type="Pfam" id="PF00728"/>
    </source>
</evidence>
<dbReference type="Pfam" id="PF00754">
    <property type="entry name" value="F5_F8_type_C"/>
    <property type="match status" value="1"/>
</dbReference>
<dbReference type="PANTHER" id="PTHR22600:SF57">
    <property type="entry name" value="BETA-N-ACETYLHEXOSAMINIDASE"/>
    <property type="match status" value="1"/>
</dbReference>
<dbReference type="Gene3D" id="3.20.20.80">
    <property type="entry name" value="Glycosidases"/>
    <property type="match status" value="1"/>
</dbReference>
<dbReference type="InterPro" id="IPR029018">
    <property type="entry name" value="Hex-like_dom2"/>
</dbReference>
<dbReference type="InterPro" id="IPR008979">
    <property type="entry name" value="Galactose-bd-like_sf"/>
</dbReference>
<dbReference type="SUPFAM" id="SSF51445">
    <property type="entry name" value="(Trans)glycosidases"/>
    <property type="match status" value="1"/>
</dbReference>
<dbReference type="GO" id="GO:0016020">
    <property type="term" value="C:membrane"/>
    <property type="evidence" value="ECO:0007669"/>
    <property type="project" value="TreeGrafter"/>
</dbReference>
<feature type="signal peptide" evidence="7">
    <location>
        <begin position="1"/>
        <end position="22"/>
    </location>
</feature>
<name>A0A7G1I5W1_9BACT</name>
<keyword evidence="7" id="KW-0732">Signal</keyword>
<feature type="domain" description="Glycoside hydrolase family 20 catalytic" evidence="8">
    <location>
        <begin position="157"/>
        <end position="504"/>
    </location>
</feature>
<feature type="active site" description="Proton donor" evidence="6">
    <location>
        <position position="335"/>
    </location>
</feature>
<dbReference type="InterPro" id="IPR000421">
    <property type="entry name" value="FA58C"/>
</dbReference>